<evidence type="ECO:0000313" key="1">
    <source>
        <dbReference type="EMBL" id="AEH36515.1"/>
    </source>
</evidence>
<evidence type="ECO:0008006" key="3">
    <source>
        <dbReference type="Google" id="ProtNLM"/>
    </source>
</evidence>
<dbReference type="AlphaFoldDB" id="F8D5T6"/>
<dbReference type="GeneID" id="10796852"/>
<dbReference type="eggNOG" id="arCOG06249">
    <property type="taxonomic scope" value="Archaea"/>
</dbReference>
<reference evidence="1 2" key="1">
    <citation type="journal article" date="2012" name="Stand. Genomic Sci.">
        <title>Complete genome sequence of Halopiger xanaduensis type strain (SH-6(T)).</title>
        <authorList>
            <person name="Anderson I."/>
            <person name="Tindall B.J."/>
            <person name="Rohde M."/>
            <person name="Lucas S."/>
            <person name="Han J."/>
            <person name="Lapidus A."/>
            <person name="Cheng J.F."/>
            <person name="Goodwin L."/>
            <person name="Pitluck S."/>
            <person name="Peters L."/>
            <person name="Pati A."/>
            <person name="Mikhailova N."/>
            <person name="Pagani I."/>
            <person name="Teshima H."/>
            <person name="Han C."/>
            <person name="Tapia R."/>
            <person name="Land M."/>
            <person name="Woyke T."/>
            <person name="Klenk H.P."/>
            <person name="Kyrpides N."/>
            <person name="Ivanova N."/>
        </authorList>
    </citation>
    <scope>NUCLEOTIDE SEQUENCE [LARGE SCALE GENOMIC DNA]</scope>
    <source>
        <strain evidence="2">DSM 18323 / JCM 14033 / SH-6</strain>
    </source>
</reference>
<dbReference type="InterPro" id="IPR029046">
    <property type="entry name" value="LolA/LolB/LppX"/>
</dbReference>
<dbReference type="EMBL" id="CP002839">
    <property type="protein sequence ID" value="AEH36515.1"/>
    <property type="molecule type" value="Genomic_DNA"/>
</dbReference>
<accession>F8D5T6</accession>
<dbReference type="Proteomes" id="UP000006794">
    <property type="component" value="Chromosome"/>
</dbReference>
<dbReference type="KEGG" id="hxa:Halxa_1888"/>
<dbReference type="HOGENOM" id="CLU_1080129_0_0_2"/>
<dbReference type="RefSeq" id="WP_013879408.1">
    <property type="nucleotide sequence ID" value="NC_015666.1"/>
</dbReference>
<dbReference type="OrthoDB" id="235527at2157"/>
<evidence type="ECO:0000313" key="2">
    <source>
        <dbReference type="Proteomes" id="UP000006794"/>
    </source>
</evidence>
<proteinExistence type="predicted"/>
<dbReference type="Gene3D" id="2.50.20.20">
    <property type="match status" value="1"/>
</dbReference>
<protein>
    <recommendedName>
        <fullName evidence="3">Lipoprotein</fullName>
    </recommendedName>
</protein>
<organism evidence="1 2">
    <name type="scientific">Halopiger xanaduensis (strain DSM 18323 / JCM 14033 / SH-6)</name>
    <dbReference type="NCBI Taxonomy" id="797210"/>
    <lineage>
        <taxon>Archaea</taxon>
        <taxon>Methanobacteriati</taxon>
        <taxon>Methanobacteriota</taxon>
        <taxon>Stenosarchaea group</taxon>
        <taxon>Halobacteria</taxon>
        <taxon>Halobacteriales</taxon>
        <taxon>Natrialbaceae</taxon>
        <taxon>Halopiger</taxon>
    </lineage>
</organism>
<keyword evidence="2" id="KW-1185">Reference proteome</keyword>
<dbReference type="SUPFAM" id="SSF89392">
    <property type="entry name" value="Prokaryotic lipoproteins and lipoprotein localization factors"/>
    <property type="match status" value="1"/>
</dbReference>
<gene>
    <name evidence="1" type="ordered locus">Halxa_1888</name>
</gene>
<sequence length="257" mass="27944">MRRPALRALTVSLILVVSLAGCSALGDDPTRDERAVEALEDARAALDETATYRYEGELSVAADHQHIDGSVFGAVDLANETMYTNATIDGTTLESYLEGDTRREQCPAPWDGWHVESLDEDEDEAESDPWPDDTPAHSQLSLFEDGDLHWNGTETYDGREAIRLTGSPPADAFDDGRIGGSRFDFGGPNLEDASTTLWLDAETGRPLETSVEFEVSGNDETATASITMRYSAYDEPASIDVPTVPSEDRYELGCPGT</sequence>
<dbReference type="PROSITE" id="PS51257">
    <property type="entry name" value="PROKAR_LIPOPROTEIN"/>
    <property type="match status" value="1"/>
</dbReference>
<name>F8D5T6_HALXS</name>